<dbReference type="RefSeq" id="WP_207337090.1">
    <property type="nucleotide sequence ID" value="NZ_JAFMYU010000017.1"/>
</dbReference>
<dbReference type="Proteomes" id="UP000664795">
    <property type="component" value="Unassembled WGS sequence"/>
</dbReference>
<feature type="signal peptide" evidence="1">
    <location>
        <begin position="1"/>
        <end position="24"/>
    </location>
</feature>
<accession>A0A939GAL0</accession>
<evidence type="ECO:0000313" key="2">
    <source>
        <dbReference type="EMBL" id="MBO0933126.1"/>
    </source>
</evidence>
<comment type="caution">
    <text evidence="2">The sequence shown here is derived from an EMBL/GenBank/DDBJ whole genome shotgun (WGS) entry which is preliminary data.</text>
</comment>
<evidence type="ECO:0000313" key="3">
    <source>
        <dbReference type="Proteomes" id="UP000664795"/>
    </source>
</evidence>
<protein>
    <submittedName>
        <fullName evidence="2">Uncharacterized protein</fullName>
    </submittedName>
</protein>
<dbReference type="AlphaFoldDB" id="A0A939GAL0"/>
<feature type="chain" id="PRO_5037252205" evidence="1">
    <location>
        <begin position="25"/>
        <end position="275"/>
    </location>
</feature>
<organism evidence="2 3">
    <name type="scientific">Fibrella aquatilis</name>
    <dbReference type="NCBI Taxonomy" id="2817059"/>
    <lineage>
        <taxon>Bacteria</taxon>
        <taxon>Pseudomonadati</taxon>
        <taxon>Bacteroidota</taxon>
        <taxon>Cytophagia</taxon>
        <taxon>Cytophagales</taxon>
        <taxon>Spirosomataceae</taxon>
        <taxon>Fibrella</taxon>
    </lineage>
</organism>
<proteinExistence type="predicted"/>
<dbReference type="EMBL" id="JAFMYU010000017">
    <property type="protein sequence ID" value="MBO0933126.1"/>
    <property type="molecule type" value="Genomic_DNA"/>
</dbReference>
<gene>
    <name evidence="2" type="ORF">J2I48_19105</name>
</gene>
<reference evidence="2 3" key="1">
    <citation type="submission" date="2021-03" db="EMBL/GenBank/DDBJ databases">
        <title>Fibrella sp. HMF5036 genome sequencing and assembly.</title>
        <authorList>
            <person name="Kang H."/>
            <person name="Kim H."/>
            <person name="Bae S."/>
            <person name="Joh K."/>
        </authorList>
    </citation>
    <scope>NUCLEOTIDE SEQUENCE [LARGE SCALE GENOMIC DNA]</scope>
    <source>
        <strain evidence="2 3">HMF5036</strain>
    </source>
</reference>
<keyword evidence="1" id="KW-0732">Signal</keyword>
<name>A0A939GAL0_9BACT</name>
<keyword evidence="3" id="KW-1185">Reference proteome</keyword>
<sequence>MTRSRLFIILPGVFALLWSCQLTGKTEQPPADDWLTPRYSADTYMVTMVQPLPAVSQPTEAEKQAVDSVIRTLEFGLFAFAPDGNCQFIGANNLINSSFQLRDSRLLTQIALFDNVQQTGSGFAMTLPIPVDSSHGSVRCGLHRIEFGHDKQRVLALAKAVFTHPPAPETDEQVRVRVKNCLAFYALYFKAIYANQLQQFKPAAVGMPIRFYNGGLRLANYEENRPWKGMYANEENAKKAHRAFRKAIKSVRYYPELGNLILEYSVIFDQMSRFL</sequence>
<evidence type="ECO:0000256" key="1">
    <source>
        <dbReference type="SAM" id="SignalP"/>
    </source>
</evidence>